<keyword evidence="6 11" id="KW-0067">ATP-binding</keyword>
<accession>A0ABW6SLD3</accession>
<evidence type="ECO:0000313" key="14">
    <source>
        <dbReference type="EMBL" id="MFF3665721.1"/>
    </source>
</evidence>
<dbReference type="PROSITE" id="PS00154">
    <property type="entry name" value="ATPASE_E1_E2"/>
    <property type="match status" value="1"/>
</dbReference>
<evidence type="ECO:0000256" key="4">
    <source>
        <dbReference type="ARBA" id="ARBA00022723"/>
    </source>
</evidence>
<dbReference type="InterPro" id="IPR027256">
    <property type="entry name" value="P-typ_ATPase_IB"/>
</dbReference>
<dbReference type="EMBL" id="JBIASD010000004">
    <property type="protein sequence ID" value="MFF3665721.1"/>
    <property type="molecule type" value="Genomic_DNA"/>
</dbReference>
<keyword evidence="4 11" id="KW-0479">Metal-binding</keyword>
<evidence type="ECO:0000313" key="15">
    <source>
        <dbReference type="Proteomes" id="UP001602013"/>
    </source>
</evidence>
<proteinExistence type="inferred from homology"/>
<comment type="similarity">
    <text evidence="2 11">Belongs to the cation transport ATPase (P-type) (TC 3.A.3) family. Type IB subfamily.</text>
</comment>
<dbReference type="InterPro" id="IPR023299">
    <property type="entry name" value="ATPase_P-typ_cyto_dom_N"/>
</dbReference>
<keyword evidence="3 11" id="KW-0812">Transmembrane</keyword>
<feature type="transmembrane region" description="Helical" evidence="11">
    <location>
        <begin position="261"/>
        <end position="281"/>
    </location>
</feature>
<dbReference type="InterPro" id="IPR023298">
    <property type="entry name" value="ATPase_P-typ_TM_dom_sf"/>
</dbReference>
<keyword evidence="10 11" id="KW-0472">Membrane</keyword>
<dbReference type="InterPro" id="IPR059000">
    <property type="entry name" value="ATPase_P-type_domA"/>
</dbReference>
<keyword evidence="7" id="KW-0460">Magnesium</keyword>
<evidence type="ECO:0000256" key="2">
    <source>
        <dbReference type="ARBA" id="ARBA00006024"/>
    </source>
</evidence>
<dbReference type="InterPro" id="IPR051949">
    <property type="entry name" value="Cation_Transport_ATPase"/>
</dbReference>
<dbReference type="Gene3D" id="3.40.1110.10">
    <property type="entry name" value="Calcium-transporting ATPase, cytoplasmic domain N"/>
    <property type="match status" value="1"/>
</dbReference>
<evidence type="ECO:0000256" key="9">
    <source>
        <dbReference type="ARBA" id="ARBA00022989"/>
    </source>
</evidence>
<reference evidence="14 15" key="1">
    <citation type="submission" date="2024-10" db="EMBL/GenBank/DDBJ databases">
        <title>The Natural Products Discovery Center: Release of the First 8490 Sequenced Strains for Exploring Actinobacteria Biosynthetic Diversity.</title>
        <authorList>
            <person name="Kalkreuter E."/>
            <person name="Kautsar S.A."/>
            <person name="Yang D."/>
            <person name="Bader C.D."/>
            <person name="Teijaro C.N."/>
            <person name="Fluegel L."/>
            <person name="Davis C.M."/>
            <person name="Simpson J.R."/>
            <person name="Lauterbach L."/>
            <person name="Steele A.D."/>
            <person name="Gui C."/>
            <person name="Meng S."/>
            <person name="Li G."/>
            <person name="Viehrig K."/>
            <person name="Ye F."/>
            <person name="Su P."/>
            <person name="Kiefer A.F."/>
            <person name="Nichols A."/>
            <person name="Cepeda A.J."/>
            <person name="Yan W."/>
            <person name="Fan B."/>
            <person name="Jiang Y."/>
            <person name="Adhikari A."/>
            <person name="Zheng C.-J."/>
            <person name="Schuster L."/>
            <person name="Cowan T.M."/>
            <person name="Smanski M.J."/>
            <person name="Chevrette M.G."/>
            <person name="De Carvalho L.P.S."/>
            <person name="Shen B."/>
        </authorList>
    </citation>
    <scope>NUCLEOTIDE SEQUENCE [LARGE SCALE GENOMIC DNA]</scope>
    <source>
        <strain evidence="14 15">NPDC002173</strain>
    </source>
</reference>
<dbReference type="RefSeq" id="WP_387409832.1">
    <property type="nucleotide sequence ID" value="NZ_JBIASD010000004.1"/>
</dbReference>
<feature type="transmembrane region" description="Helical" evidence="11">
    <location>
        <begin position="617"/>
        <end position="635"/>
    </location>
</feature>
<dbReference type="Proteomes" id="UP001602013">
    <property type="component" value="Unassembled WGS sequence"/>
</dbReference>
<evidence type="ECO:0000256" key="10">
    <source>
        <dbReference type="ARBA" id="ARBA00023136"/>
    </source>
</evidence>
<evidence type="ECO:0000256" key="5">
    <source>
        <dbReference type="ARBA" id="ARBA00022741"/>
    </source>
</evidence>
<dbReference type="SFLD" id="SFLDG00002">
    <property type="entry name" value="C1.7:_P-type_atpase_like"/>
    <property type="match status" value="1"/>
</dbReference>
<comment type="subcellular location">
    <subcellularLocation>
        <location evidence="1">Cell membrane</location>
        <topology evidence="1">Multi-pass membrane protein</topology>
    </subcellularLocation>
</comment>
<dbReference type="SUPFAM" id="SSF81653">
    <property type="entry name" value="Calcium ATPase, transduction domain A"/>
    <property type="match status" value="1"/>
</dbReference>
<dbReference type="SUPFAM" id="SSF81665">
    <property type="entry name" value="Calcium ATPase, transmembrane domain M"/>
    <property type="match status" value="1"/>
</dbReference>
<evidence type="ECO:0000256" key="8">
    <source>
        <dbReference type="ARBA" id="ARBA00022967"/>
    </source>
</evidence>
<dbReference type="PRINTS" id="PR00119">
    <property type="entry name" value="CATATPASE"/>
</dbReference>
<dbReference type="InterPro" id="IPR008250">
    <property type="entry name" value="ATPase_P-typ_transduc_dom_A_sf"/>
</dbReference>
<dbReference type="Gene3D" id="2.70.150.10">
    <property type="entry name" value="Calcium-transporting ATPase, cytoplasmic transduction domain A"/>
    <property type="match status" value="1"/>
</dbReference>
<keyword evidence="8" id="KW-1278">Translocase</keyword>
<keyword evidence="15" id="KW-1185">Reference proteome</keyword>
<name>A0ABW6SLD3_9ACTN</name>
<protein>
    <submittedName>
        <fullName evidence="14">Heavy metal translocating P-type ATPase</fullName>
    </submittedName>
</protein>
<feature type="region of interest" description="Disordered" evidence="12">
    <location>
        <begin position="428"/>
        <end position="456"/>
    </location>
</feature>
<keyword evidence="9 11" id="KW-1133">Transmembrane helix</keyword>
<dbReference type="PANTHER" id="PTHR43079">
    <property type="entry name" value="PROBABLE CADMIUM/ZINC-TRANSPORTING ATPASE HMA1"/>
    <property type="match status" value="1"/>
</dbReference>
<evidence type="ECO:0000256" key="12">
    <source>
        <dbReference type="SAM" id="MobiDB-lite"/>
    </source>
</evidence>
<organism evidence="14 15">
    <name type="scientific">Microtetraspora malaysiensis</name>
    <dbReference type="NCBI Taxonomy" id="161358"/>
    <lineage>
        <taxon>Bacteria</taxon>
        <taxon>Bacillati</taxon>
        <taxon>Actinomycetota</taxon>
        <taxon>Actinomycetes</taxon>
        <taxon>Streptosporangiales</taxon>
        <taxon>Streptosporangiaceae</taxon>
        <taxon>Microtetraspora</taxon>
    </lineage>
</organism>
<keyword evidence="11" id="KW-1003">Cell membrane</keyword>
<dbReference type="InterPro" id="IPR044492">
    <property type="entry name" value="P_typ_ATPase_HD_dom"/>
</dbReference>
<dbReference type="SUPFAM" id="SSF56784">
    <property type="entry name" value="HAD-like"/>
    <property type="match status" value="1"/>
</dbReference>
<dbReference type="InterPro" id="IPR001757">
    <property type="entry name" value="P_typ_ATPase"/>
</dbReference>
<dbReference type="SFLD" id="SFLDF00027">
    <property type="entry name" value="p-type_atpase"/>
    <property type="match status" value="1"/>
</dbReference>
<dbReference type="SFLD" id="SFLDS00003">
    <property type="entry name" value="Haloacid_Dehalogenase"/>
    <property type="match status" value="1"/>
</dbReference>
<dbReference type="InterPro" id="IPR036412">
    <property type="entry name" value="HAD-like_sf"/>
</dbReference>
<gene>
    <name evidence="14" type="ORF">ACFYXI_09005</name>
</gene>
<keyword evidence="5 11" id="KW-0547">Nucleotide-binding</keyword>
<dbReference type="Pfam" id="PF00122">
    <property type="entry name" value="E1-E2_ATPase"/>
    <property type="match status" value="1"/>
</dbReference>
<dbReference type="PROSITE" id="PS01229">
    <property type="entry name" value="COF_2"/>
    <property type="match status" value="1"/>
</dbReference>
<dbReference type="PANTHER" id="PTHR43079:SF1">
    <property type="entry name" value="CADMIUM_ZINC-TRANSPORTING ATPASE HMA1, CHLOROPLASTIC-RELATED"/>
    <property type="match status" value="1"/>
</dbReference>
<comment type="caution">
    <text evidence="14">The sequence shown here is derived from an EMBL/GenBank/DDBJ whole genome shotgun (WGS) entry which is preliminary data.</text>
</comment>
<dbReference type="NCBIfam" id="TIGR01494">
    <property type="entry name" value="ATPase_P-type"/>
    <property type="match status" value="2"/>
</dbReference>
<feature type="domain" description="P-type ATPase A" evidence="13">
    <location>
        <begin position="140"/>
        <end position="241"/>
    </location>
</feature>
<evidence type="ECO:0000259" key="13">
    <source>
        <dbReference type="Pfam" id="PF00122"/>
    </source>
</evidence>
<evidence type="ECO:0000256" key="11">
    <source>
        <dbReference type="RuleBase" id="RU362081"/>
    </source>
</evidence>
<evidence type="ECO:0000256" key="1">
    <source>
        <dbReference type="ARBA" id="ARBA00004651"/>
    </source>
</evidence>
<sequence length="686" mass="70359">MTTDLRTPVAAPPAAASRQVRWWRSGACSLPEVRWAAAAAALFAVGGIAQLAGTPSWLWWALYLTCYVAGGWEPGLAGLRALRERTLDVDLLMVAAAIGAAAIGQVFDGALLIVIFATSGALEAVATKRTEDSVRGLLDLAPERATRLTGAEDEEVVPTADLKVGDVIVVRPGERIGADGQVVSGAGDVNQATITGESLPVDKRPGDEVFAGTLNGLGVLRVSVTRPAADTVIARIVAMVEQAGATKARAQLFIEKIEQRYSLAMVAATLAVFVLPLAWGVPLQEALVRAMTFMIVASPCAVVLATMPPLLAAIATAGRNGVLVKSAVVLEHLATVTQVAFDKTGTLTEGHPHLAALRPLPAASVVGADADALLALAAGAEDGSEHPLGRAVVRAALDKGLTWTGADSFEAVPGSGVRAQVHGRLVEIGRPAPSPQDDPQERKTTAATQATPDDDGEYGAVVTELEDAGHSAVIMKLDGVPVAVLGLADCVRPDAAAAIAHTGALTLTAPMLLTGDNPRAAARVAAATGIRATDVRAGLLPEHKVAAVRELHDSGARVALVGDGVNDAPALASAHIGIAMGRAGSDLALDTADAVITRDELAAVPAVIALARRARRLVVANLVIAATFIAVLVAWDLLGELPLPLGVAGHEGSTVIVGLNGLRLLRQAAWRRATATATATATRKPS</sequence>
<dbReference type="Gene3D" id="3.40.50.1000">
    <property type="entry name" value="HAD superfamily/HAD-like"/>
    <property type="match status" value="1"/>
</dbReference>
<evidence type="ECO:0000256" key="6">
    <source>
        <dbReference type="ARBA" id="ARBA00022840"/>
    </source>
</evidence>
<dbReference type="NCBIfam" id="TIGR01525">
    <property type="entry name" value="ATPase-IB_hvy"/>
    <property type="match status" value="1"/>
</dbReference>
<dbReference type="InterPro" id="IPR018303">
    <property type="entry name" value="ATPase_P-typ_P_site"/>
</dbReference>
<dbReference type="Pfam" id="PF00702">
    <property type="entry name" value="Hydrolase"/>
    <property type="match status" value="1"/>
</dbReference>
<evidence type="ECO:0000256" key="7">
    <source>
        <dbReference type="ARBA" id="ARBA00022842"/>
    </source>
</evidence>
<dbReference type="InterPro" id="IPR023214">
    <property type="entry name" value="HAD_sf"/>
</dbReference>
<evidence type="ECO:0000256" key="3">
    <source>
        <dbReference type="ARBA" id="ARBA00022692"/>
    </source>
</evidence>
<feature type="transmembrane region" description="Helical" evidence="11">
    <location>
        <begin position="57"/>
        <end position="79"/>
    </location>
</feature>
<feature type="transmembrane region" description="Helical" evidence="11">
    <location>
        <begin position="293"/>
        <end position="315"/>
    </location>
</feature>
<dbReference type="PRINTS" id="PR00941">
    <property type="entry name" value="CDATPASE"/>
</dbReference>